<evidence type="ECO:0000313" key="4">
    <source>
        <dbReference type="Proteomes" id="UP001310594"/>
    </source>
</evidence>
<evidence type="ECO:0000256" key="1">
    <source>
        <dbReference type="ARBA" id="ARBA00023002"/>
    </source>
</evidence>
<dbReference type="GO" id="GO:0016491">
    <property type="term" value="F:oxidoreductase activity"/>
    <property type="evidence" value="ECO:0007669"/>
    <property type="project" value="UniProtKB-KW"/>
</dbReference>
<evidence type="ECO:0000313" key="3">
    <source>
        <dbReference type="EMBL" id="KAK5707887.1"/>
    </source>
</evidence>
<reference evidence="3" key="1">
    <citation type="submission" date="2023-08" db="EMBL/GenBank/DDBJ databases">
        <title>Black Yeasts Isolated from many extreme environments.</title>
        <authorList>
            <person name="Coleine C."/>
            <person name="Stajich J.E."/>
            <person name="Selbmann L."/>
        </authorList>
    </citation>
    <scope>NUCLEOTIDE SEQUENCE</scope>
    <source>
        <strain evidence="3">CCFEE 5810</strain>
    </source>
</reference>
<comment type="similarity">
    <text evidence="2">Belongs to the asaB hydroxylase/desaturase family.</text>
</comment>
<dbReference type="EMBL" id="JAVRQU010000001">
    <property type="protein sequence ID" value="KAK5707887.1"/>
    <property type="molecule type" value="Genomic_DNA"/>
</dbReference>
<sequence length="320" mass="36338">MPHASLHTVETVLNFHGGQKTFYAGTVGDKRRAHVPMPTTILDIRGHESDFSLDKQGFQFANHGTEVKGEQFEDEEIVKSMYYQECAELVMEKTGASRVVPISYIVRRQNWDAVEKMEKGMGDLERTIAPVNARYVHVDQSPAGARNRMNDFMKGEAAQLSQSRWAIINVWRPIEVIKRDALAMCDARSLPESQVKETLMLFRSDPKADIEASIDDDNSEDLPTQYDKNATKSLADRAYSVNMNNAAYEVLPPSTKDKYKWYYASEMNPDEALMLKIYDSTTNKGVAKRCAHSSFQCEEDEGPARQSLEVRCLVFWEGEE</sequence>
<accession>A0AAN7VXD6</accession>
<evidence type="ECO:0008006" key="5">
    <source>
        <dbReference type="Google" id="ProtNLM"/>
    </source>
</evidence>
<name>A0AAN7VXD6_9PEZI</name>
<dbReference type="PANTHER" id="PTHR34598">
    <property type="entry name" value="BLL6449 PROTEIN"/>
    <property type="match status" value="1"/>
</dbReference>
<dbReference type="NCBIfam" id="NF041278">
    <property type="entry name" value="CmcJ_NvfI_EfuI"/>
    <property type="match status" value="1"/>
</dbReference>
<evidence type="ECO:0000256" key="2">
    <source>
        <dbReference type="ARBA" id="ARBA00023604"/>
    </source>
</evidence>
<dbReference type="AlphaFoldDB" id="A0AAN7VXD6"/>
<keyword evidence="1" id="KW-0560">Oxidoreductase</keyword>
<dbReference type="InterPro" id="IPR044053">
    <property type="entry name" value="AsaB-like"/>
</dbReference>
<protein>
    <recommendedName>
        <fullName evidence="5">GA4 desaturase family protein</fullName>
    </recommendedName>
</protein>
<dbReference type="Proteomes" id="UP001310594">
    <property type="component" value="Unassembled WGS sequence"/>
</dbReference>
<comment type="caution">
    <text evidence="3">The sequence shown here is derived from an EMBL/GenBank/DDBJ whole genome shotgun (WGS) entry which is preliminary data.</text>
</comment>
<proteinExistence type="inferred from homology"/>
<dbReference type="PANTHER" id="PTHR34598:SF3">
    <property type="entry name" value="OXIDOREDUCTASE AN1597"/>
    <property type="match status" value="1"/>
</dbReference>
<gene>
    <name evidence="3" type="ORF">LTR97_000426</name>
</gene>
<organism evidence="3 4">
    <name type="scientific">Elasticomyces elasticus</name>
    <dbReference type="NCBI Taxonomy" id="574655"/>
    <lineage>
        <taxon>Eukaryota</taxon>
        <taxon>Fungi</taxon>
        <taxon>Dikarya</taxon>
        <taxon>Ascomycota</taxon>
        <taxon>Pezizomycotina</taxon>
        <taxon>Dothideomycetes</taxon>
        <taxon>Dothideomycetidae</taxon>
        <taxon>Mycosphaerellales</taxon>
        <taxon>Teratosphaeriaceae</taxon>
        <taxon>Elasticomyces</taxon>
    </lineage>
</organism>